<comment type="caution">
    <text evidence="1">The sequence shown here is derived from an EMBL/GenBank/DDBJ whole genome shotgun (WGS) entry which is preliminary data.</text>
</comment>
<dbReference type="Proteomes" id="UP000698028">
    <property type="component" value="Unassembled WGS sequence"/>
</dbReference>
<evidence type="ECO:0008006" key="3">
    <source>
        <dbReference type="Google" id="ProtNLM"/>
    </source>
</evidence>
<sequence length="215" mass="24815">MDLDLVDPLDPDAYYTSARAYLRRAREALRKKDVRNLFYAAFELRCCVEARQLEYADALVKLQGKKIRAWKISETYNAIQANSGNGKIVQMQFRQSANTFDLFHVPVSVNLKSSAEKLGDFLHAREAMFRVGSTEHERLLAHVIETYRLSWLCCKGDALVPPLFANDSHEIHPLRIELDQEIREKLSDFCLDEGSEVEFQVKYLDEPPADWIAEF</sequence>
<evidence type="ECO:0000313" key="2">
    <source>
        <dbReference type="Proteomes" id="UP000698028"/>
    </source>
</evidence>
<organism evidence="1 2">
    <name type="scientific">Sphingomicrobium clamense</name>
    <dbReference type="NCBI Taxonomy" id="2851013"/>
    <lineage>
        <taxon>Bacteria</taxon>
        <taxon>Pseudomonadati</taxon>
        <taxon>Pseudomonadota</taxon>
        <taxon>Alphaproteobacteria</taxon>
        <taxon>Sphingomonadales</taxon>
        <taxon>Sphingomonadaceae</taxon>
        <taxon>Sphingomicrobium</taxon>
    </lineage>
</organism>
<dbReference type="RefSeq" id="WP_218632313.1">
    <property type="nucleotide sequence ID" value="NZ_JAHVAH010000001.1"/>
</dbReference>
<evidence type="ECO:0000313" key="1">
    <source>
        <dbReference type="EMBL" id="MBW0144307.1"/>
    </source>
</evidence>
<proteinExistence type="predicted"/>
<gene>
    <name evidence="1" type="ORF">KTQ36_03235</name>
</gene>
<reference evidence="1 2" key="1">
    <citation type="submission" date="2021-07" db="EMBL/GenBank/DDBJ databases">
        <title>The draft genome sequence of Sphingomicrobium sp. B8.</title>
        <authorList>
            <person name="Mu L."/>
        </authorList>
    </citation>
    <scope>NUCLEOTIDE SEQUENCE [LARGE SCALE GENOMIC DNA]</scope>
    <source>
        <strain evidence="1 2">B8</strain>
    </source>
</reference>
<protein>
    <recommendedName>
        <fullName evidence="3">HEPN domain-containing protein</fullName>
    </recommendedName>
</protein>
<keyword evidence="2" id="KW-1185">Reference proteome</keyword>
<dbReference type="EMBL" id="JAHVAH010000001">
    <property type="protein sequence ID" value="MBW0144307.1"/>
    <property type="molecule type" value="Genomic_DNA"/>
</dbReference>
<name>A0ABS6V529_9SPHN</name>
<accession>A0ABS6V529</accession>